<dbReference type="SUPFAM" id="SSF49879">
    <property type="entry name" value="SMAD/FHA domain"/>
    <property type="match status" value="2"/>
</dbReference>
<evidence type="ECO:0000313" key="2">
    <source>
        <dbReference type="EMBL" id="CBX30059.1"/>
    </source>
</evidence>
<organism evidence="2">
    <name type="scientific">uncultured Desulfobacterium sp</name>
    <dbReference type="NCBI Taxonomy" id="201089"/>
    <lineage>
        <taxon>Bacteria</taxon>
        <taxon>Pseudomonadati</taxon>
        <taxon>Thermodesulfobacteriota</taxon>
        <taxon>Desulfobacteria</taxon>
        <taxon>Desulfobacterales</taxon>
        <taxon>Desulfobacteriaceae</taxon>
        <taxon>Desulfobacterium</taxon>
        <taxon>environmental samples</taxon>
    </lineage>
</organism>
<dbReference type="Pfam" id="PF00498">
    <property type="entry name" value="FHA"/>
    <property type="match status" value="1"/>
</dbReference>
<accession>E1YHE0</accession>
<gene>
    <name evidence="2" type="ORF">N47_D28680</name>
</gene>
<reference evidence="2" key="1">
    <citation type="journal article" date="2011" name="Environ. Microbiol.">
        <title>Genomic insights into the metabolic potential of the polycyclic aromatic hydrocarbon degrading sulfate-reducing Deltaproteobacterium N47.</title>
        <authorList>
            <person name="Bergmann F."/>
            <person name="Selesi D."/>
            <person name="Weinmaier T."/>
            <person name="Tischler P."/>
            <person name="Rattei T."/>
            <person name="Meckenstock R.U."/>
        </authorList>
    </citation>
    <scope>NUCLEOTIDE SEQUENCE</scope>
</reference>
<sequence>MPTLTLKFKDNVISEYVLEKTKSLNIGRREDNNIVIDNLAVSGHHAKIDSVGEGFLLTDLQSKNGSFVNEQYVSSHWLQHGDIITIGKHNIIFKYQDNETKPETAGPEDMDQTMVMDTNAYKSMLARSTPNAAAPAAAKPDEPVGVLSFVSGGTGEIEISKKLFKIGKAPTNDAVVGGFMVGQVSSTISKRPSGYFLSHEGGLKPKVNGSSVSESIQLKDFDVIEIGSAKMRFFLK</sequence>
<dbReference type="SMART" id="SM00240">
    <property type="entry name" value="FHA"/>
    <property type="match status" value="1"/>
</dbReference>
<dbReference type="InterPro" id="IPR000253">
    <property type="entry name" value="FHA_dom"/>
</dbReference>
<proteinExistence type="predicted"/>
<dbReference type="InterPro" id="IPR050923">
    <property type="entry name" value="Cell_Proc_Reg/RNA_Proc"/>
</dbReference>
<feature type="domain" description="FHA" evidence="1">
    <location>
        <begin position="24"/>
        <end position="73"/>
    </location>
</feature>
<name>E1YHE0_9BACT</name>
<dbReference type="EMBL" id="FR695874">
    <property type="protein sequence ID" value="CBX30059.1"/>
    <property type="molecule type" value="Genomic_DNA"/>
</dbReference>
<evidence type="ECO:0000259" key="1">
    <source>
        <dbReference type="PROSITE" id="PS50006"/>
    </source>
</evidence>
<dbReference type="Gene3D" id="2.60.200.20">
    <property type="match status" value="2"/>
</dbReference>
<protein>
    <recommendedName>
        <fullName evidence="1">FHA domain-containing protein</fullName>
    </recommendedName>
</protein>
<dbReference type="PANTHER" id="PTHR23308">
    <property type="entry name" value="NUCLEAR INHIBITOR OF PROTEIN PHOSPHATASE-1"/>
    <property type="match status" value="1"/>
</dbReference>
<dbReference type="AlphaFoldDB" id="E1YHE0"/>
<dbReference type="PROSITE" id="PS50006">
    <property type="entry name" value="FHA_DOMAIN"/>
    <property type="match status" value="1"/>
</dbReference>
<dbReference type="InterPro" id="IPR008984">
    <property type="entry name" value="SMAD_FHA_dom_sf"/>
</dbReference>
<dbReference type="CDD" id="cd00060">
    <property type="entry name" value="FHA"/>
    <property type="match status" value="2"/>
</dbReference>